<dbReference type="EMBL" id="MH635261">
    <property type="protein sequence ID" value="QBE90571.1"/>
    <property type="molecule type" value="mRNA"/>
</dbReference>
<organism evidence="3">
    <name type="scientific">Stichopus japonicus</name>
    <name type="common">Sea cucumber</name>
    <dbReference type="NCBI Taxonomy" id="307972"/>
    <lineage>
        <taxon>Eukaryota</taxon>
        <taxon>Metazoa</taxon>
        <taxon>Echinodermata</taxon>
        <taxon>Eleutherozoa</taxon>
        <taxon>Echinozoa</taxon>
        <taxon>Holothuroidea</taxon>
        <taxon>Aspidochirotacea</taxon>
        <taxon>Aspidochirotida</taxon>
        <taxon>Stichopodidae</taxon>
        <taxon>Apostichopus</taxon>
    </lineage>
</organism>
<dbReference type="AlphaFoldDB" id="A0A6B7FPK2"/>
<feature type="region of interest" description="Disordered" evidence="1">
    <location>
        <begin position="91"/>
        <end position="111"/>
    </location>
</feature>
<keyword evidence="2" id="KW-0732">Signal</keyword>
<name>A0A6B7FPK2_STIJA</name>
<proteinExistence type="evidence at transcript level"/>
<feature type="chain" id="PRO_5025650906" evidence="2">
    <location>
        <begin position="25"/>
        <end position="176"/>
    </location>
</feature>
<feature type="signal peptide" evidence="2">
    <location>
        <begin position="1"/>
        <end position="24"/>
    </location>
</feature>
<feature type="compositionally biased region" description="Basic and acidic residues" evidence="1">
    <location>
        <begin position="91"/>
        <end position="105"/>
    </location>
</feature>
<evidence type="ECO:0000313" key="3">
    <source>
        <dbReference type="EMBL" id="QBE90571.1"/>
    </source>
</evidence>
<evidence type="ECO:0000256" key="2">
    <source>
        <dbReference type="SAM" id="SignalP"/>
    </source>
</evidence>
<sequence length="176" mass="19691">MKAYQIIVPAVMCVLAAILARTEADGELRILNNRLFELTKELEERLREQQLEDADLILTEDGDQEIGMKKVVSRAWSPLVGQTGIAFGKRTDGLDRARSQTDQRAKKTRSRSMFGNTALPFGKRGGYIPHAQEIWDLQDAANNLDTFEEVPVKKRMGFTGNTGILLGKRNADDAQE</sequence>
<accession>A0A6B7FPK2</accession>
<evidence type="ECO:0000256" key="1">
    <source>
        <dbReference type="SAM" id="MobiDB-lite"/>
    </source>
</evidence>
<reference evidence="3" key="1">
    <citation type="submission" date="2018-07" db="EMBL/GenBank/DDBJ databases">
        <title>Molecular cloning and characterization of GPR54-LIKE in sea cucumber Apostichopus japonicus.</title>
        <authorList>
            <person name="Yu Q."/>
        </authorList>
    </citation>
    <scope>NUCLEOTIDE SEQUENCE</scope>
    <source>
        <tissue evidence="3">Ovarian</tissue>
    </source>
</reference>
<protein>
    <submittedName>
        <fullName evidence="3">SALMF-like</fullName>
    </submittedName>
</protein>